<dbReference type="Pfam" id="PF20154">
    <property type="entry name" value="LNT_N"/>
    <property type="match status" value="1"/>
</dbReference>
<keyword evidence="5 9" id="KW-0812">Transmembrane</keyword>
<dbReference type="NCBIfam" id="TIGR00546">
    <property type="entry name" value="lnt"/>
    <property type="match status" value="1"/>
</dbReference>
<evidence type="ECO:0000256" key="3">
    <source>
        <dbReference type="ARBA" id="ARBA00022475"/>
    </source>
</evidence>
<sequence>MPFRFLEDFMLPSLLAAGFSGLLLVAAFPRWNKSYLLAVALLPLLWALRGQSRWTAFGLGFLSGLVFYLGLLSWIVYVTHVFGKLPLPLAFGVLLLLAGYLSLYRGLWAWGVVWAQERQIRLLWFAPALWVALELGQTYIISGFPWELLGHGLYRHPLLLQLADLTGVYGLSFLLVLVNMGLLELLAPTPRGRRFRKLKVLGLLLVVLTGWLGYGYWRLGQVSQMINASPKLKVAVVQGNIKQGEKWDPKIVQATLETYGRLTAKTLERDQDRETGDQPPLVIWPETAAPFFFHHLPDRDTPLDTMVKETARKNRIFLLFGAPAAEKRAEGERLFNRAYLLDPEGKVVGHYDKAHLVPFGEYVPLERILFFVSKMVPLIGDFAEGPVGKVVPFPESPLGVLICYESIFGYLSRAQVQNGARLLVNITNDAWFGDTSAPYQHMSMAVLRAVENRVALARAANTGISAFINGDGRVLWTSPLNQEAAHTLKLPVLPGGSFYTAYGDLFAWTCLVLVAMALLFTRQRRWT</sequence>
<feature type="domain" description="CN hydrolase" evidence="10">
    <location>
        <begin position="237"/>
        <end position="492"/>
    </location>
</feature>
<protein>
    <recommendedName>
        <fullName evidence="9">Apolipoprotein N-acyltransferase</fullName>
        <shortName evidence="9">ALP N-acyltransferase</shortName>
        <ecNumber evidence="9">2.3.1.269</ecNumber>
    </recommendedName>
</protein>
<keyword evidence="6 9" id="KW-1133">Transmembrane helix</keyword>
<dbReference type="CDD" id="cd07571">
    <property type="entry name" value="ALP_N-acyl_transferase"/>
    <property type="match status" value="1"/>
</dbReference>
<feature type="transmembrane region" description="Helical" evidence="9">
    <location>
        <begin position="198"/>
        <end position="217"/>
    </location>
</feature>
<dbReference type="PANTHER" id="PTHR38686">
    <property type="entry name" value="APOLIPOPROTEIN N-ACYLTRANSFERASE"/>
    <property type="match status" value="1"/>
</dbReference>
<dbReference type="InterPro" id="IPR045378">
    <property type="entry name" value="LNT_N"/>
</dbReference>
<dbReference type="UniPathway" id="UPA00666"/>
<feature type="transmembrane region" description="Helical" evidence="9">
    <location>
        <begin position="166"/>
        <end position="186"/>
    </location>
</feature>
<dbReference type="InterPro" id="IPR003010">
    <property type="entry name" value="C-N_Hydrolase"/>
</dbReference>
<comment type="caution">
    <text evidence="11">The sequence shown here is derived from an EMBL/GenBank/DDBJ whole genome shotgun (WGS) entry which is preliminary data.</text>
</comment>
<comment type="similarity">
    <text evidence="2 9">Belongs to the CN hydrolase family. Apolipoprotein N-acyltransferase subfamily.</text>
</comment>
<keyword evidence="11" id="KW-0449">Lipoprotein</keyword>
<gene>
    <name evidence="9 11" type="primary">lnt</name>
    <name evidence="11" type="ORF">ENW48_00210</name>
</gene>
<reference evidence="11" key="1">
    <citation type="journal article" date="2020" name="mSystems">
        <title>Genome- and Community-Level Interaction Insights into Carbon Utilization and Element Cycling Functions of Hydrothermarchaeota in Hydrothermal Sediment.</title>
        <authorList>
            <person name="Zhou Z."/>
            <person name="Liu Y."/>
            <person name="Xu W."/>
            <person name="Pan J."/>
            <person name="Luo Z.H."/>
            <person name="Li M."/>
        </authorList>
    </citation>
    <scope>NUCLEOTIDE SEQUENCE [LARGE SCALE GENOMIC DNA]</scope>
    <source>
        <strain evidence="11">SpSt-853</strain>
    </source>
</reference>
<dbReference type="GO" id="GO:0005886">
    <property type="term" value="C:plasma membrane"/>
    <property type="evidence" value="ECO:0007669"/>
    <property type="project" value="UniProtKB-SubCell"/>
</dbReference>
<name>A0A7C5AK10_9BACT</name>
<keyword evidence="8 9" id="KW-0012">Acyltransferase</keyword>
<dbReference type="InterPro" id="IPR004563">
    <property type="entry name" value="Apolipo_AcylTrfase"/>
</dbReference>
<evidence type="ECO:0000256" key="6">
    <source>
        <dbReference type="ARBA" id="ARBA00022989"/>
    </source>
</evidence>
<keyword evidence="7 9" id="KW-0472">Membrane</keyword>
<comment type="subcellular location">
    <subcellularLocation>
        <location evidence="1 9">Cell membrane</location>
        <topology evidence="1 9">Multi-pass membrane protein</topology>
    </subcellularLocation>
</comment>
<dbReference type="GO" id="GO:0016410">
    <property type="term" value="F:N-acyltransferase activity"/>
    <property type="evidence" value="ECO:0007669"/>
    <property type="project" value="UniProtKB-UniRule"/>
</dbReference>
<evidence type="ECO:0000313" key="11">
    <source>
        <dbReference type="EMBL" id="HGZ10626.1"/>
    </source>
</evidence>
<evidence type="ECO:0000256" key="4">
    <source>
        <dbReference type="ARBA" id="ARBA00022679"/>
    </source>
</evidence>
<feature type="transmembrane region" description="Helical" evidence="9">
    <location>
        <begin position="122"/>
        <end position="146"/>
    </location>
</feature>
<feature type="transmembrane region" description="Helical" evidence="9">
    <location>
        <begin position="89"/>
        <end position="110"/>
    </location>
</feature>
<feature type="transmembrane region" description="Helical" evidence="9">
    <location>
        <begin position="57"/>
        <end position="77"/>
    </location>
</feature>
<feature type="transmembrane region" description="Helical" evidence="9">
    <location>
        <begin position="499"/>
        <end position="520"/>
    </location>
</feature>
<proteinExistence type="inferred from homology"/>
<dbReference type="SUPFAM" id="SSF56317">
    <property type="entry name" value="Carbon-nitrogen hydrolase"/>
    <property type="match status" value="1"/>
</dbReference>
<evidence type="ECO:0000259" key="10">
    <source>
        <dbReference type="PROSITE" id="PS50263"/>
    </source>
</evidence>
<dbReference type="Gene3D" id="3.60.110.10">
    <property type="entry name" value="Carbon-nitrogen hydrolase"/>
    <property type="match status" value="1"/>
</dbReference>
<dbReference type="GO" id="GO:0042158">
    <property type="term" value="P:lipoprotein biosynthetic process"/>
    <property type="evidence" value="ECO:0007669"/>
    <property type="project" value="UniProtKB-UniRule"/>
</dbReference>
<dbReference type="Pfam" id="PF00795">
    <property type="entry name" value="CN_hydrolase"/>
    <property type="match status" value="1"/>
</dbReference>
<dbReference type="PANTHER" id="PTHR38686:SF1">
    <property type="entry name" value="APOLIPOPROTEIN N-ACYLTRANSFERASE"/>
    <property type="match status" value="1"/>
</dbReference>
<keyword evidence="4 9" id="KW-0808">Transferase</keyword>
<dbReference type="PROSITE" id="PS50263">
    <property type="entry name" value="CN_HYDROLASE"/>
    <property type="match status" value="1"/>
</dbReference>
<evidence type="ECO:0000256" key="1">
    <source>
        <dbReference type="ARBA" id="ARBA00004651"/>
    </source>
</evidence>
<evidence type="ECO:0000256" key="8">
    <source>
        <dbReference type="ARBA" id="ARBA00023315"/>
    </source>
</evidence>
<evidence type="ECO:0000256" key="9">
    <source>
        <dbReference type="HAMAP-Rule" id="MF_01148"/>
    </source>
</evidence>
<accession>A0A7C5AK10</accession>
<evidence type="ECO:0000256" key="5">
    <source>
        <dbReference type="ARBA" id="ARBA00022692"/>
    </source>
</evidence>
<feature type="transmembrane region" description="Helical" evidence="9">
    <location>
        <begin position="9"/>
        <end position="28"/>
    </location>
</feature>
<dbReference type="InterPro" id="IPR036526">
    <property type="entry name" value="C-N_Hydrolase_sf"/>
</dbReference>
<dbReference type="AlphaFoldDB" id="A0A7C5AK10"/>
<keyword evidence="3 9" id="KW-1003">Cell membrane</keyword>
<dbReference type="HAMAP" id="MF_01148">
    <property type="entry name" value="Lnt"/>
    <property type="match status" value="1"/>
</dbReference>
<comment type="catalytic activity">
    <reaction evidence="9">
        <text>N-terminal S-1,2-diacyl-sn-glyceryl-L-cysteinyl-[lipoprotein] + a glycerophospholipid = N-acyl-S-1,2-diacyl-sn-glyceryl-L-cysteinyl-[lipoprotein] + a 2-acyl-sn-glycero-3-phospholipid + H(+)</text>
        <dbReference type="Rhea" id="RHEA:48228"/>
        <dbReference type="Rhea" id="RHEA-COMP:14681"/>
        <dbReference type="Rhea" id="RHEA-COMP:14684"/>
        <dbReference type="ChEBI" id="CHEBI:15378"/>
        <dbReference type="ChEBI" id="CHEBI:136912"/>
        <dbReference type="ChEBI" id="CHEBI:140656"/>
        <dbReference type="ChEBI" id="CHEBI:140657"/>
        <dbReference type="ChEBI" id="CHEBI:140660"/>
        <dbReference type="EC" id="2.3.1.269"/>
    </reaction>
</comment>
<organism evidence="11">
    <name type="scientific">Desulfobacca acetoxidans</name>
    <dbReference type="NCBI Taxonomy" id="60893"/>
    <lineage>
        <taxon>Bacteria</taxon>
        <taxon>Pseudomonadati</taxon>
        <taxon>Thermodesulfobacteriota</taxon>
        <taxon>Desulfobaccia</taxon>
        <taxon>Desulfobaccales</taxon>
        <taxon>Desulfobaccaceae</taxon>
        <taxon>Desulfobacca</taxon>
    </lineage>
</organism>
<comment type="function">
    <text evidence="9">Catalyzes the phospholipid dependent N-acylation of the N-terminal cysteine of apolipoprotein, the last step in lipoprotein maturation.</text>
</comment>
<dbReference type="EMBL" id="DTKJ01000003">
    <property type="protein sequence ID" value="HGZ10626.1"/>
    <property type="molecule type" value="Genomic_DNA"/>
</dbReference>
<comment type="pathway">
    <text evidence="9">Protein modification; lipoprotein biosynthesis (N-acyl transfer).</text>
</comment>
<dbReference type="EC" id="2.3.1.269" evidence="9"/>
<evidence type="ECO:0000256" key="7">
    <source>
        <dbReference type="ARBA" id="ARBA00023136"/>
    </source>
</evidence>
<evidence type="ECO:0000256" key="2">
    <source>
        <dbReference type="ARBA" id="ARBA00010065"/>
    </source>
</evidence>